<comment type="caution">
    <text evidence="2">The sequence shown here is derived from an EMBL/GenBank/DDBJ whole genome shotgun (WGS) entry which is preliminary data.</text>
</comment>
<dbReference type="AlphaFoldDB" id="A0A557QXB9"/>
<organism evidence="2 3">
    <name type="scientific">Denitromonas halophila</name>
    <dbReference type="NCBI Taxonomy" id="1629404"/>
    <lineage>
        <taxon>Bacteria</taxon>
        <taxon>Pseudomonadati</taxon>
        <taxon>Pseudomonadota</taxon>
        <taxon>Betaproteobacteria</taxon>
        <taxon>Rhodocyclales</taxon>
        <taxon>Zoogloeaceae</taxon>
        <taxon>Denitromonas</taxon>
    </lineage>
</organism>
<dbReference type="Pfam" id="PF08765">
    <property type="entry name" value="Mor"/>
    <property type="match status" value="1"/>
</dbReference>
<reference evidence="2 3" key="1">
    <citation type="submission" date="2019-07" db="EMBL/GenBank/DDBJ databases">
        <title>The pathways for chlorine oxyanion respiration interact through the shared metabolite chlorate.</title>
        <authorList>
            <person name="Barnum T.P."/>
            <person name="Cheng Y."/>
            <person name="Hill K.A."/>
            <person name="Lucas L.N."/>
            <person name="Carlson H.K."/>
            <person name="Coates J.D."/>
        </authorList>
    </citation>
    <scope>NUCLEOTIDE SEQUENCE [LARGE SCALE GENOMIC DNA]</scope>
    <source>
        <strain evidence="2 3">SFB-3</strain>
    </source>
</reference>
<dbReference type="Proteomes" id="UP000319502">
    <property type="component" value="Unassembled WGS sequence"/>
</dbReference>
<sequence length="145" mass="15951">MCWPRASNVKPATPADNEALLALLPALLADIARLIGVPGALKLIDRHGGTRLYVPEQIPRGHALVTLLGHGEALLLAERYGGDRIDIPVAHGWRRAMRNAAIMHERRSGTPQPAVARRYGMTERGIRMIERQCEAGDDDVQYGLF</sequence>
<dbReference type="InterPro" id="IPR014875">
    <property type="entry name" value="Mor_transcription_activator"/>
</dbReference>
<proteinExistence type="predicted"/>
<accession>A0A557QXB9</accession>
<gene>
    <name evidence="2" type="ORF">FHP91_07695</name>
</gene>
<dbReference type="SUPFAM" id="SSF46689">
    <property type="entry name" value="Homeodomain-like"/>
    <property type="match status" value="1"/>
</dbReference>
<dbReference type="InterPro" id="IPR009057">
    <property type="entry name" value="Homeodomain-like_sf"/>
</dbReference>
<dbReference type="OrthoDB" id="9133959at2"/>
<evidence type="ECO:0000259" key="1">
    <source>
        <dbReference type="Pfam" id="PF08765"/>
    </source>
</evidence>
<evidence type="ECO:0000313" key="2">
    <source>
        <dbReference type="EMBL" id="TVO57551.1"/>
    </source>
</evidence>
<keyword evidence="3" id="KW-1185">Reference proteome</keyword>
<feature type="domain" description="Mor transcription activator" evidence="1">
    <location>
        <begin position="73"/>
        <end position="129"/>
    </location>
</feature>
<protein>
    <recommendedName>
        <fullName evidence="1">Mor transcription activator domain-containing protein</fullName>
    </recommendedName>
</protein>
<dbReference type="EMBL" id="VMNK01000006">
    <property type="protein sequence ID" value="TVO57551.1"/>
    <property type="molecule type" value="Genomic_DNA"/>
</dbReference>
<dbReference type="Gene3D" id="1.10.10.60">
    <property type="entry name" value="Homeodomain-like"/>
    <property type="match status" value="1"/>
</dbReference>
<name>A0A557QXB9_9RHOO</name>
<evidence type="ECO:0000313" key="3">
    <source>
        <dbReference type="Proteomes" id="UP000319502"/>
    </source>
</evidence>